<dbReference type="InterPro" id="IPR036170">
    <property type="entry name" value="YezG-like_sf"/>
</dbReference>
<dbReference type="Proteomes" id="UP000295444">
    <property type="component" value="Unassembled WGS sequence"/>
</dbReference>
<evidence type="ECO:0000313" key="1">
    <source>
        <dbReference type="EMBL" id="TDP92796.1"/>
    </source>
</evidence>
<evidence type="ECO:0000313" key="2">
    <source>
        <dbReference type="Proteomes" id="UP000295444"/>
    </source>
</evidence>
<proteinExistence type="predicted"/>
<gene>
    <name evidence="1" type="ORF">EV186_10711</name>
</gene>
<name>A0A4R6S2C4_LABRH</name>
<dbReference type="OrthoDB" id="6957847at2"/>
<accession>A0A4R6S2C4</accession>
<dbReference type="AlphaFoldDB" id="A0A4R6S2C4"/>
<organism evidence="1 2">
    <name type="scientific">Labedaea rhizosphaerae</name>
    <dbReference type="NCBI Taxonomy" id="598644"/>
    <lineage>
        <taxon>Bacteria</taxon>
        <taxon>Bacillati</taxon>
        <taxon>Actinomycetota</taxon>
        <taxon>Actinomycetes</taxon>
        <taxon>Pseudonocardiales</taxon>
        <taxon>Pseudonocardiaceae</taxon>
        <taxon>Labedaea</taxon>
    </lineage>
</organism>
<dbReference type="EMBL" id="SNXZ01000007">
    <property type="protein sequence ID" value="TDP92796.1"/>
    <property type="molecule type" value="Genomic_DNA"/>
</dbReference>
<protein>
    <submittedName>
        <fullName evidence="1">Uncharacterized protein</fullName>
    </submittedName>
</protein>
<dbReference type="SUPFAM" id="SSF160424">
    <property type="entry name" value="BH3703-like"/>
    <property type="match status" value="1"/>
</dbReference>
<comment type="caution">
    <text evidence="1">The sequence shown here is derived from an EMBL/GenBank/DDBJ whole genome shotgun (WGS) entry which is preliminary data.</text>
</comment>
<dbReference type="RefSeq" id="WP_133853153.1">
    <property type="nucleotide sequence ID" value="NZ_SNXZ01000007.1"/>
</dbReference>
<reference evidence="1 2" key="1">
    <citation type="submission" date="2019-03" db="EMBL/GenBank/DDBJ databases">
        <title>Genomic Encyclopedia of Type Strains, Phase IV (KMG-IV): sequencing the most valuable type-strain genomes for metagenomic binning, comparative biology and taxonomic classification.</title>
        <authorList>
            <person name="Goeker M."/>
        </authorList>
    </citation>
    <scope>NUCLEOTIDE SEQUENCE [LARGE SCALE GENOMIC DNA]</scope>
    <source>
        <strain evidence="1 2">DSM 45361</strain>
    </source>
</reference>
<keyword evidence="2" id="KW-1185">Reference proteome</keyword>
<sequence length="148" mass="17326">MPVWPSLDPVQQNDLLTAMTTELIGALPPGWAEVVIDYRHLGRNPDVAVGVRGPDGRDRVWDPPTEVWRMFQRLRGGMYRQDEGTWFSARYTLQAPSRFTIQYNWRNEPDFQPYPDLSHFAIEQERFPRAEAHMPPWFRERLAAATRS</sequence>